<dbReference type="Proteomes" id="UP001162483">
    <property type="component" value="Unassembled WGS sequence"/>
</dbReference>
<proteinExistence type="predicted"/>
<feature type="compositionally biased region" description="Polar residues" evidence="1">
    <location>
        <begin position="64"/>
        <end position="78"/>
    </location>
</feature>
<evidence type="ECO:0000313" key="2">
    <source>
        <dbReference type="EMBL" id="CAI9583924.1"/>
    </source>
</evidence>
<feature type="non-terminal residue" evidence="2">
    <location>
        <position position="100"/>
    </location>
</feature>
<protein>
    <submittedName>
        <fullName evidence="2">Uncharacterized protein</fullName>
    </submittedName>
</protein>
<evidence type="ECO:0000256" key="1">
    <source>
        <dbReference type="SAM" id="MobiDB-lite"/>
    </source>
</evidence>
<feature type="non-terminal residue" evidence="2">
    <location>
        <position position="1"/>
    </location>
</feature>
<sequence length="100" mass="10998">TEKAGSDKTFEIQSLDNANFTDTQKISQHEAGCFVEPSKLIPVKKLKGKLKVKVEPNVMKKQSPAKTILQQKAQQSSPVAEVKPLNTTVTSSDQERTTTL</sequence>
<comment type="caution">
    <text evidence="2">The sequence shown here is derived from an EMBL/GenBank/DDBJ whole genome shotgun (WGS) entry which is preliminary data.</text>
</comment>
<gene>
    <name evidence="2" type="ORF">SPARVUS_LOCUS9898437</name>
</gene>
<feature type="region of interest" description="Disordered" evidence="1">
    <location>
        <begin position="61"/>
        <end position="100"/>
    </location>
</feature>
<keyword evidence="3" id="KW-1185">Reference proteome</keyword>
<accession>A0ABN9EI69</accession>
<organism evidence="2 3">
    <name type="scientific">Staurois parvus</name>
    <dbReference type="NCBI Taxonomy" id="386267"/>
    <lineage>
        <taxon>Eukaryota</taxon>
        <taxon>Metazoa</taxon>
        <taxon>Chordata</taxon>
        <taxon>Craniata</taxon>
        <taxon>Vertebrata</taxon>
        <taxon>Euteleostomi</taxon>
        <taxon>Amphibia</taxon>
        <taxon>Batrachia</taxon>
        <taxon>Anura</taxon>
        <taxon>Neobatrachia</taxon>
        <taxon>Ranoidea</taxon>
        <taxon>Ranidae</taxon>
        <taxon>Staurois</taxon>
    </lineage>
</organism>
<name>A0ABN9EI69_9NEOB</name>
<evidence type="ECO:0000313" key="3">
    <source>
        <dbReference type="Proteomes" id="UP001162483"/>
    </source>
</evidence>
<reference evidence="2" key="1">
    <citation type="submission" date="2023-05" db="EMBL/GenBank/DDBJ databases">
        <authorList>
            <person name="Stuckert A."/>
        </authorList>
    </citation>
    <scope>NUCLEOTIDE SEQUENCE</scope>
</reference>
<dbReference type="EMBL" id="CATNWA010015499">
    <property type="protein sequence ID" value="CAI9583924.1"/>
    <property type="molecule type" value="Genomic_DNA"/>
</dbReference>